<feature type="binding site" evidence="2">
    <location>
        <position position="121"/>
    </location>
    <ligand>
        <name>Fe cation</name>
        <dbReference type="ChEBI" id="CHEBI:24875"/>
    </ligand>
</feature>
<name>A0A974XKE4_9GAMM</name>
<sequence>MSERQSPQFYGGPRECPSNEGRRQIQRILPRISDVGGIPVARAIPQKDRRLIGPWCFLDHIGPVTDGPALDVGPHPHIGLQTFTWMLEGEILHRDSLGSAQVISPGQVNLMTAGYGIAHTEEAVPGHRRVHAAQLWIALPLAHKDTQPRFDHYPTLPRWTEAGVEFTLLTGQWLEHQAPVLHFSPILGMDLYLPATAETPVSLSLPLQPGFEYGLMPMEGQFSVDDEAFSDNQLAYLGLGRDCVELELQPGCRLLLLGGEPLSDAVSIWWNFVGHSKEEIAEAQAQWLAEDPRFGTVPGYRGKRLVPPPLPW</sequence>
<dbReference type="PIRSF" id="PIRSF006232">
    <property type="entry name" value="Pirin"/>
    <property type="match status" value="1"/>
</dbReference>
<keyword evidence="2" id="KW-0479">Metal-binding</keyword>
<evidence type="ECO:0000259" key="6">
    <source>
        <dbReference type="Pfam" id="PF05726"/>
    </source>
</evidence>
<reference evidence="7 8" key="1">
    <citation type="submission" date="2021-03" db="EMBL/GenBank/DDBJ databases">
        <title>Novel species identification of genus Shewanella.</title>
        <authorList>
            <person name="Liu G."/>
            <person name="Zhang Q."/>
        </authorList>
    </citation>
    <scope>NUCLEOTIDE SEQUENCE [LARGE SCALE GENOMIC DNA]</scope>
    <source>
        <strain evidence="7 8">FJAT-53726</strain>
    </source>
</reference>
<dbReference type="AlphaFoldDB" id="A0A974XKE4"/>
<dbReference type="PANTHER" id="PTHR13903:SF8">
    <property type="entry name" value="PIRIN"/>
    <property type="match status" value="1"/>
</dbReference>
<accession>A0A974XKE4</accession>
<feature type="region of interest" description="Disordered" evidence="4">
    <location>
        <begin position="1"/>
        <end position="20"/>
    </location>
</feature>
<organism evidence="7 8">
    <name type="scientific">Shewanella cyperi</name>
    <dbReference type="NCBI Taxonomy" id="2814292"/>
    <lineage>
        <taxon>Bacteria</taxon>
        <taxon>Pseudomonadati</taxon>
        <taxon>Pseudomonadota</taxon>
        <taxon>Gammaproteobacteria</taxon>
        <taxon>Alteromonadales</taxon>
        <taxon>Shewanellaceae</taxon>
        <taxon>Shewanella</taxon>
    </lineage>
</organism>
<dbReference type="KEGG" id="scyp:JYB88_17885"/>
<dbReference type="InterPro" id="IPR003829">
    <property type="entry name" value="Pirin_N_dom"/>
</dbReference>
<dbReference type="InterPro" id="IPR012093">
    <property type="entry name" value="Pirin"/>
</dbReference>
<evidence type="ECO:0000313" key="8">
    <source>
        <dbReference type="Proteomes" id="UP000663281"/>
    </source>
</evidence>
<keyword evidence="8" id="KW-1185">Reference proteome</keyword>
<evidence type="ECO:0000256" key="4">
    <source>
        <dbReference type="SAM" id="MobiDB-lite"/>
    </source>
</evidence>
<dbReference type="InterPro" id="IPR014710">
    <property type="entry name" value="RmlC-like_jellyroll"/>
</dbReference>
<gene>
    <name evidence="7" type="ORF">JYB88_17885</name>
</gene>
<evidence type="ECO:0000256" key="3">
    <source>
        <dbReference type="RuleBase" id="RU003457"/>
    </source>
</evidence>
<dbReference type="RefSeq" id="WP_207325005.1">
    <property type="nucleotide sequence ID" value="NZ_CP071504.1"/>
</dbReference>
<feature type="binding site" evidence="2">
    <location>
        <position position="119"/>
    </location>
    <ligand>
        <name>Fe cation</name>
        <dbReference type="ChEBI" id="CHEBI:24875"/>
    </ligand>
</feature>
<dbReference type="GO" id="GO:0046872">
    <property type="term" value="F:metal ion binding"/>
    <property type="evidence" value="ECO:0007669"/>
    <property type="project" value="UniProtKB-KW"/>
</dbReference>
<dbReference type="Pfam" id="PF05726">
    <property type="entry name" value="Pirin_C"/>
    <property type="match status" value="1"/>
</dbReference>
<dbReference type="InterPro" id="IPR008778">
    <property type="entry name" value="Pirin_C_dom"/>
</dbReference>
<dbReference type="CDD" id="cd02909">
    <property type="entry name" value="cupin_pirin_N"/>
    <property type="match status" value="1"/>
</dbReference>
<dbReference type="PANTHER" id="PTHR13903">
    <property type="entry name" value="PIRIN-RELATED"/>
    <property type="match status" value="1"/>
</dbReference>
<dbReference type="Proteomes" id="UP000663281">
    <property type="component" value="Chromosome"/>
</dbReference>
<feature type="binding site" evidence="2">
    <location>
        <position position="77"/>
    </location>
    <ligand>
        <name>Fe cation</name>
        <dbReference type="ChEBI" id="CHEBI:24875"/>
    </ligand>
</feature>
<dbReference type="EMBL" id="CP071504">
    <property type="protein sequence ID" value="QSX30019.1"/>
    <property type="molecule type" value="Genomic_DNA"/>
</dbReference>
<dbReference type="InterPro" id="IPR011051">
    <property type="entry name" value="RmlC_Cupin_sf"/>
</dbReference>
<feature type="domain" description="Pirin C-terminal" evidence="6">
    <location>
        <begin position="196"/>
        <end position="288"/>
    </location>
</feature>
<dbReference type="CDD" id="cd02247">
    <property type="entry name" value="cupin_pirin_C"/>
    <property type="match status" value="1"/>
</dbReference>
<dbReference type="SUPFAM" id="SSF51182">
    <property type="entry name" value="RmlC-like cupins"/>
    <property type="match status" value="1"/>
</dbReference>
<protein>
    <submittedName>
        <fullName evidence="7">Pirin family protein</fullName>
    </submittedName>
</protein>
<comment type="cofactor">
    <cofactor evidence="2">
        <name>Fe cation</name>
        <dbReference type="ChEBI" id="CHEBI:24875"/>
    </cofactor>
    <text evidence="2">Binds 1 Fe cation per subunit.</text>
</comment>
<comment type="similarity">
    <text evidence="1 3">Belongs to the pirin family.</text>
</comment>
<keyword evidence="2" id="KW-0408">Iron</keyword>
<dbReference type="Pfam" id="PF02678">
    <property type="entry name" value="Pirin"/>
    <property type="match status" value="1"/>
</dbReference>
<evidence type="ECO:0000256" key="2">
    <source>
        <dbReference type="PIRSR" id="PIRSR006232-1"/>
    </source>
</evidence>
<evidence type="ECO:0000259" key="5">
    <source>
        <dbReference type="Pfam" id="PF02678"/>
    </source>
</evidence>
<dbReference type="Gene3D" id="2.60.120.10">
    <property type="entry name" value="Jelly Rolls"/>
    <property type="match status" value="2"/>
</dbReference>
<proteinExistence type="inferred from homology"/>
<evidence type="ECO:0000256" key="1">
    <source>
        <dbReference type="ARBA" id="ARBA00008416"/>
    </source>
</evidence>
<feature type="domain" description="Pirin N-terminal" evidence="5">
    <location>
        <begin position="40"/>
        <end position="137"/>
    </location>
</feature>
<evidence type="ECO:0000313" key="7">
    <source>
        <dbReference type="EMBL" id="QSX30019.1"/>
    </source>
</evidence>
<feature type="binding site" evidence="2">
    <location>
        <position position="75"/>
    </location>
    <ligand>
        <name>Fe cation</name>
        <dbReference type="ChEBI" id="CHEBI:24875"/>
    </ligand>
</feature>